<dbReference type="Gene3D" id="3.90.1150.10">
    <property type="entry name" value="Aspartate Aminotransferase, domain 1"/>
    <property type="match status" value="1"/>
</dbReference>
<sequence>MPTPHIYFFQISPLENSFHTIAALPPSPTNILNKAVSFFSIFYPHFSYQPSELYYLFFSLLLVFLYQCLISLKLRLLLDFLNSSLKESPPILNFCANNYIGLAHHPKIANAAHSYLDKWGNGLSSVRFICGTQDIHINLENKLASFYGKDDAILFSSCFDANAGIFEALLTNEDAVISDSLNHASIIDGIRLCKAKRFRYENCNMADLEKQLVLADQAGAKVKLIATDGVFSMDGKIAPLPEICNLAEKYDALVFVDDCHATGVIGNSGKGTGEYFGIMDKIHFVNGTLGKALGGASGGYTVADKNSIQLLRNRGRPYLFSNSLAPSIVGAGAAALDILMGPESNSLLARLSENTKLFRSRMSEAGFTLKGEDHPITPIMIGDAKLASDFADKMLARGIYVIGFSYPVVPKNQARIRVQLSAAHSTDQINFAVDTFIHVGKDLGVI</sequence>
<gene>
    <name evidence="16" type="ORF">BB561_005893</name>
</gene>
<dbReference type="InterPro" id="IPR015421">
    <property type="entry name" value="PyrdxlP-dep_Trfase_major"/>
</dbReference>
<evidence type="ECO:0000313" key="16">
    <source>
        <dbReference type="EMBL" id="PVU88372.1"/>
    </source>
</evidence>
<accession>A0A2T9Y7R9</accession>
<dbReference type="PANTHER" id="PTHR13693">
    <property type="entry name" value="CLASS II AMINOTRANSFERASE/8-AMINO-7-OXONONANOATE SYNTHASE"/>
    <property type="match status" value="1"/>
</dbReference>
<dbReference type="NCBIfam" id="NF005394">
    <property type="entry name" value="PRK06939.1"/>
    <property type="match status" value="1"/>
</dbReference>
<dbReference type="CDD" id="cd06454">
    <property type="entry name" value="KBL_like"/>
    <property type="match status" value="1"/>
</dbReference>
<keyword evidence="14" id="KW-0812">Transmembrane</keyword>
<evidence type="ECO:0000256" key="14">
    <source>
        <dbReference type="SAM" id="Phobius"/>
    </source>
</evidence>
<dbReference type="FunFam" id="3.40.640.10:FF:000006">
    <property type="entry name" value="5-aminolevulinate synthase, mitochondrial"/>
    <property type="match status" value="1"/>
</dbReference>
<dbReference type="PROSITE" id="PS00599">
    <property type="entry name" value="AA_TRANSFER_CLASS_2"/>
    <property type="match status" value="1"/>
</dbReference>
<reference evidence="16 17" key="1">
    <citation type="journal article" date="2018" name="MBio">
        <title>Comparative Genomics Reveals the Core Gene Toolbox for the Fungus-Insect Symbiosis.</title>
        <authorList>
            <person name="Wang Y."/>
            <person name="Stata M."/>
            <person name="Wang W."/>
            <person name="Stajich J.E."/>
            <person name="White M.M."/>
            <person name="Moncalvo J.M."/>
        </authorList>
    </citation>
    <scope>NUCLEOTIDE SEQUENCE [LARGE SCALE GENOMIC DNA]</scope>
    <source>
        <strain evidence="16 17">SWE-8-4</strain>
    </source>
</reference>
<dbReference type="GO" id="GO:0006567">
    <property type="term" value="P:L-threonine catabolic process"/>
    <property type="evidence" value="ECO:0007669"/>
    <property type="project" value="InterPro"/>
</dbReference>
<dbReference type="Proteomes" id="UP000245383">
    <property type="component" value="Unassembled WGS sequence"/>
</dbReference>
<dbReference type="GO" id="GO:0005737">
    <property type="term" value="C:cytoplasm"/>
    <property type="evidence" value="ECO:0007669"/>
    <property type="project" value="UniProtKB-ARBA"/>
</dbReference>
<dbReference type="Gene3D" id="3.40.640.10">
    <property type="entry name" value="Type I PLP-dependent aspartate aminotransferase-like (Major domain)"/>
    <property type="match status" value="1"/>
</dbReference>
<dbReference type="FunFam" id="3.90.1150.10:FF:000004">
    <property type="entry name" value="2-amino-3-ketobutyrate coenzyme A ligase"/>
    <property type="match status" value="1"/>
</dbReference>
<protein>
    <recommendedName>
        <fullName evidence="10">2-amino-3-ketobutyrate coenzyme A ligase, mitochondrial</fullName>
        <ecNumber evidence="9">2.3.1.29</ecNumber>
    </recommendedName>
    <alternativeName>
        <fullName evidence="4">5-aminolevulinate synthase, mitochondrial</fullName>
    </alternativeName>
    <alternativeName>
        <fullName evidence="11">Aminoacetone synthase</fullName>
    </alternativeName>
    <alternativeName>
        <fullName evidence="12">Glycine acetyltransferase</fullName>
    </alternativeName>
</protein>
<dbReference type="SUPFAM" id="SSF53383">
    <property type="entry name" value="PLP-dependent transferases"/>
    <property type="match status" value="1"/>
</dbReference>
<dbReference type="OrthoDB" id="10263824at2759"/>
<organism evidence="16 17">
    <name type="scientific">Smittium simulii</name>
    <dbReference type="NCBI Taxonomy" id="133385"/>
    <lineage>
        <taxon>Eukaryota</taxon>
        <taxon>Fungi</taxon>
        <taxon>Fungi incertae sedis</taxon>
        <taxon>Zoopagomycota</taxon>
        <taxon>Kickxellomycotina</taxon>
        <taxon>Harpellomycetes</taxon>
        <taxon>Harpellales</taxon>
        <taxon>Legeriomycetaceae</taxon>
        <taxon>Smittium</taxon>
    </lineage>
</organism>
<dbReference type="AlphaFoldDB" id="A0A2T9Y7R9"/>
<comment type="similarity">
    <text evidence="3 13">Belongs to the class-II pyridoxal-phosphate-dependent aminotransferase family.</text>
</comment>
<evidence type="ECO:0000256" key="4">
    <source>
        <dbReference type="ARBA" id="ARBA00019560"/>
    </source>
</evidence>
<evidence type="ECO:0000256" key="11">
    <source>
        <dbReference type="ARBA" id="ARBA00075633"/>
    </source>
</evidence>
<dbReference type="InterPro" id="IPR004839">
    <property type="entry name" value="Aminotransferase_I/II_large"/>
</dbReference>
<comment type="function">
    <text evidence="2">Catalyzes the synthesis of 5-aminolevulinate (ALA) from succinyl-CoA and glycine, the first and rate-limiting step in heme biosynthesis.</text>
</comment>
<evidence type="ECO:0000256" key="9">
    <source>
        <dbReference type="ARBA" id="ARBA00067076"/>
    </source>
</evidence>
<dbReference type="GO" id="GO:0030170">
    <property type="term" value="F:pyridoxal phosphate binding"/>
    <property type="evidence" value="ECO:0007669"/>
    <property type="project" value="InterPro"/>
</dbReference>
<keyword evidence="14" id="KW-1133">Transmembrane helix</keyword>
<keyword evidence="5" id="KW-0808">Transferase</keyword>
<evidence type="ECO:0000256" key="12">
    <source>
        <dbReference type="ARBA" id="ARBA00078624"/>
    </source>
</evidence>
<dbReference type="InterPro" id="IPR011282">
    <property type="entry name" value="2am3keto_CoA_ligase"/>
</dbReference>
<feature type="domain" description="Aminotransferase class I/classII large" evidence="15">
    <location>
        <begin position="90"/>
        <end position="434"/>
    </location>
</feature>
<keyword evidence="6 13" id="KW-0663">Pyridoxal phosphate</keyword>
<evidence type="ECO:0000256" key="5">
    <source>
        <dbReference type="ARBA" id="ARBA00022679"/>
    </source>
</evidence>
<name>A0A2T9Y7R9_9FUNG</name>
<keyword evidence="14" id="KW-0472">Membrane</keyword>
<dbReference type="NCBIfam" id="TIGR01822">
    <property type="entry name" value="2am3keto_CoA"/>
    <property type="match status" value="1"/>
</dbReference>
<keyword evidence="7" id="KW-0012">Acyltransferase</keyword>
<dbReference type="EC" id="2.3.1.29" evidence="9"/>
<dbReference type="InterPro" id="IPR001917">
    <property type="entry name" value="Aminotrans_II_pyridoxalP_BS"/>
</dbReference>
<keyword evidence="17" id="KW-1185">Reference proteome</keyword>
<evidence type="ECO:0000256" key="10">
    <source>
        <dbReference type="ARBA" id="ARBA00069660"/>
    </source>
</evidence>
<evidence type="ECO:0000313" key="17">
    <source>
        <dbReference type="Proteomes" id="UP000245383"/>
    </source>
</evidence>
<dbReference type="GO" id="GO:0008890">
    <property type="term" value="F:glycine C-acetyltransferase activity"/>
    <property type="evidence" value="ECO:0007669"/>
    <property type="project" value="UniProtKB-EC"/>
</dbReference>
<proteinExistence type="inferred from homology"/>
<dbReference type="PANTHER" id="PTHR13693:SF102">
    <property type="entry name" value="2-AMINO-3-KETOBUTYRATE COENZYME A LIGASE, MITOCHONDRIAL"/>
    <property type="match status" value="1"/>
</dbReference>
<feature type="transmembrane region" description="Helical" evidence="14">
    <location>
        <begin position="53"/>
        <end position="72"/>
    </location>
</feature>
<evidence type="ECO:0000256" key="13">
    <source>
        <dbReference type="RuleBase" id="RU003693"/>
    </source>
</evidence>
<dbReference type="InterPro" id="IPR050087">
    <property type="entry name" value="AON_synthase_class-II"/>
</dbReference>
<dbReference type="EMBL" id="MBFR01000391">
    <property type="protein sequence ID" value="PVU88372.1"/>
    <property type="molecule type" value="Genomic_DNA"/>
</dbReference>
<comment type="catalytic activity">
    <reaction evidence="8">
        <text>glycine + acetyl-CoA = (2S)-2-amino-3-oxobutanoate + CoA</text>
        <dbReference type="Rhea" id="RHEA:20736"/>
        <dbReference type="ChEBI" id="CHEBI:57287"/>
        <dbReference type="ChEBI" id="CHEBI:57288"/>
        <dbReference type="ChEBI" id="CHEBI:57305"/>
        <dbReference type="ChEBI" id="CHEBI:78948"/>
        <dbReference type="EC" id="2.3.1.29"/>
    </reaction>
    <physiologicalReaction direction="right-to-left" evidence="8">
        <dbReference type="Rhea" id="RHEA:20738"/>
    </physiologicalReaction>
</comment>
<comment type="caution">
    <text evidence="16">The sequence shown here is derived from an EMBL/GenBank/DDBJ whole genome shotgun (WGS) entry which is preliminary data.</text>
</comment>
<dbReference type="InterPro" id="IPR015422">
    <property type="entry name" value="PyrdxlP-dep_Trfase_small"/>
</dbReference>
<evidence type="ECO:0000256" key="7">
    <source>
        <dbReference type="ARBA" id="ARBA00023315"/>
    </source>
</evidence>
<evidence type="ECO:0000256" key="1">
    <source>
        <dbReference type="ARBA" id="ARBA00001933"/>
    </source>
</evidence>
<evidence type="ECO:0000256" key="6">
    <source>
        <dbReference type="ARBA" id="ARBA00022898"/>
    </source>
</evidence>
<comment type="cofactor">
    <cofactor evidence="1 13">
        <name>pyridoxal 5'-phosphate</name>
        <dbReference type="ChEBI" id="CHEBI:597326"/>
    </cofactor>
</comment>
<evidence type="ECO:0000259" key="15">
    <source>
        <dbReference type="Pfam" id="PF00155"/>
    </source>
</evidence>
<dbReference type="Pfam" id="PF00155">
    <property type="entry name" value="Aminotran_1_2"/>
    <property type="match status" value="1"/>
</dbReference>
<dbReference type="InterPro" id="IPR015424">
    <property type="entry name" value="PyrdxlP-dep_Trfase"/>
</dbReference>
<dbReference type="GO" id="GO:0006783">
    <property type="term" value="P:heme biosynthetic process"/>
    <property type="evidence" value="ECO:0007669"/>
    <property type="project" value="UniProtKB-ARBA"/>
</dbReference>
<dbReference type="STRING" id="133385.A0A2T9Y7R9"/>
<evidence type="ECO:0000256" key="3">
    <source>
        <dbReference type="ARBA" id="ARBA00008392"/>
    </source>
</evidence>
<evidence type="ECO:0000256" key="2">
    <source>
        <dbReference type="ARBA" id="ARBA00003076"/>
    </source>
</evidence>
<evidence type="ECO:0000256" key="8">
    <source>
        <dbReference type="ARBA" id="ARBA00052559"/>
    </source>
</evidence>